<comment type="caution">
    <text evidence="9">The sequence shown here is derived from an EMBL/GenBank/DDBJ whole genome shotgun (WGS) entry which is preliminary data.</text>
</comment>
<evidence type="ECO:0000256" key="6">
    <source>
        <dbReference type="SAM" id="Phobius"/>
    </source>
</evidence>
<feature type="transmembrane region" description="Helical" evidence="6">
    <location>
        <begin position="238"/>
        <end position="257"/>
    </location>
</feature>
<evidence type="ECO:0000256" key="3">
    <source>
        <dbReference type="ARBA" id="ARBA00022692"/>
    </source>
</evidence>
<comment type="subcellular location">
    <subcellularLocation>
        <location evidence="1">Membrane</location>
        <topology evidence="1">Multi-pass membrane protein</topology>
    </subcellularLocation>
</comment>
<feature type="domain" description="ABC-2 type transporter transmembrane" evidence="7">
    <location>
        <begin position="250"/>
        <end position="359"/>
    </location>
</feature>
<dbReference type="Pfam" id="PF19055">
    <property type="entry name" value="ABC2_membrane_7"/>
    <property type="match status" value="1"/>
</dbReference>
<evidence type="ECO:0000259" key="7">
    <source>
        <dbReference type="Pfam" id="PF01061"/>
    </source>
</evidence>
<dbReference type="EMBL" id="PKMF04000213">
    <property type="protein sequence ID" value="KAK7842919.1"/>
    <property type="molecule type" value="Genomic_DNA"/>
</dbReference>
<feature type="transmembrane region" description="Helical" evidence="6">
    <location>
        <begin position="336"/>
        <end position="357"/>
    </location>
</feature>
<evidence type="ECO:0000259" key="8">
    <source>
        <dbReference type="Pfam" id="PF19055"/>
    </source>
</evidence>
<keyword evidence="2" id="KW-0813">Transport</keyword>
<keyword evidence="10" id="KW-1185">Reference proteome</keyword>
<feature type="transmembrane region" description="Helical" evidence="6">
    <location>
        <begin position="277"/>
        <end position="298"/>
    </location>
</feature>
<evidence type="ECO:0000313" key="10">
    <source>
        <dbReference type="Proteomes" id="UP000237347"/>
    </source>
</evidence>
<dbReference type="Proteomes" id="UP000237347">
    <property type="component" value="Unassembled WGS sequence"/>
</dbReference>
<feature type="transmembrane region" description="Helical" evidence="6">
    <location>
        <begin position="310"/>
        <end position="330"/>
    </location>
</feature>
<proteinExistence type="predicted"/>
<evidence type="ECO:0000256" key="2">
    <source>
        <dbReference type="ARBA" id="ARBA00022448"/>
    </source>
</evidence>
<sequence>MRNLRALPLRYVATEWREVNVVTDYILKVLGLDVCADTLVGNQMFRGIYLEGKGNELQLMLVGPSVVSFMDEISTGLDSSTTFQIVKSIKQYVHIFNGTAVISLLQPALETYNLFYDIILISDGQIVYQGSREQVLEFFESMGFKCPERKGVADFLQEVTLRKDQEQYWAQKDKPYNFVTVNEFAKAFQFFHVGRKLGDELATQFDKAKSHPAALTTRKYGVKKAELVKACLSREFLLMNRNLFVYIFKFVQLPIFFKQRKLLFYPPWAYSLPAWIIKIPITFVEVVVWVFITYYVIGFDPSIGRFFRQYLLLLLLNQMASALFRFIGAIGRGDLILANTFGSFALVMLFALGGFVLSRGRDLAFCYLSYLVIQLQDEHSQESITYRQQVEQEFILIWKFLRLLISKIREYNLSSTSGTRVYIDLEIPETANFKDQ</sequence>
<keyword evidence="4 6" id="KW-1133">Transmembrane helix</keyword>
<dbReference type="InterPro" id="IPR043926">
    <property type="entry name" value="ABCG_dom"/>
</dbReference>
<dbReference type="InterPro" id="IPR013525">
    <property type="entry name" value="ABC2_TM"/>
</dbReference>
<dbReference type="SUPFAM" id="SSF52540">
    <property type="entry name" value="P-loop containing nucleoside triphosphate hydrolases"/>
    <property type="match status" value="1"/>
</dbReference>
<keyword evidence="3 6" id="KW-0812">Transmembrane</keyword>
<protein>
    <submittedName>
        <fullName evidence="9">Pleiotropic drug resistance protein 1</fullName>
    </submittedName>
</protein>
<keyword evidence="5 6" id="KW-0472">Membrane</keyword>
<dbReference type="InterPro" id="IPR027417">
    <property type="entry name" value="P-loop_NTPase"/>
</dbReference>
<gene>
    <name evidence="9" type="primary">PDR1_12</name>
    <name evidence="9" type="ORF">CFP56_013303</name>
</gene>
<evidence type="ECO:0000256" key="5">
    <source>
        <dbReference type="ARBA" id="ARBA00023136"/>
    </source>
</evidence>
<feature type="domain" description="ABC transporter family G" evidence="8">
    <location>
        <begin position="106"/>
        <end position="159"/>
    </location>
</feature>
<dbReference type="AlphaFoldDB" id="A0AAW0KUM4"/>
<dbReference type="Pfam" id="PF01061">
    <property type="entry name" value="ABC2_membrane"/>
    <property type="match status" value="1"/>
</dbReference>
<dbReference type="Gene3D" id="3.40.50.300">
    <property type="entry name" value="P-loop containing nucleotide triphosphate hydrolases"/>
    <property type="match status" value="1"/>
</dbReference>
<reference evidence="9 10" key="1">
    <citation type="journal article" date="2018" name="Sci. Data">
        <title>The draft genome sequence of cork oak.</title>
        <authorList>
            <person name="Ramos A.M."/>
            <person name="Usie A."/>
            <person name="Barbosa P."/>
            <person name="Barros P.M."/>
            <person name="Capote T."/>
            <person name="Chaves I."/>
            <person name="Simoes F."/>
            <person name="Abreu I."/>
            <person name="Carrasquinho I."/>
            <person name="Faro C."/>
            <person name="Guimaraes J.B."/>
            <person name="Mendonca D."/>
            <person name="Nobrega F."/>
            <person name="Rodrigues L."/>
            <person name="Saibo N.J.M."/>
            <person name="Varela M.C."/>
            <person name="Egas C."/>
            <person name="Matos J."/>
            <person name="Miguel C.M."/>
            <person name="Oliveira M.M."/>
            <person name="Ricardo C.P."/>
            <person name="Goncalves S."/>
        </authorList>
    </citation>
    <scope>NUCLEOTIDE SEQUENCE [LARGE SCALE GENOMIC DNA]</scope>
    <source>
        <strain evidence="10">cv. HL8</strain>
    </source>
</reference>
<dbReference type="GO" id="GO:0005886">
    <property type="term" value="C:plasma membrane"/>
    <property type="evidence" value="ECO:0007669"/>
    <property type="project" value="UniProtKB-ARBA"/>
</dbReference>
<evidence type="ECO:0000256" key="1">
    <source>
        <dbReference type="ARBA" id="ARBA00004141"/>
    </source>
</evidence>
<accession>A0AAW0KUM4</accession>
<name>A0AAW0KUM4_QUESU</name>
<dbReference type="GO" id="GO:0140359">
    <property type="term" value="F:ABC-type transporter activity"/>
    <property type="evidence" value="ECO:0007669"/>
    <property type="project" value="InterPro"/>
</dbReference>
<organism evidence="9 10">
    <name type="scientific">Quercus suber</name>
    <name type="common">Cork oak</name>
    <dbReference type="NCBI Taxonomy" id="58331"/>
    <lineage>
        <taxon>Eukaryota</taxon>
        <taxon>Viridiplantae</taxon>
        <taxon>Streptophyta</taxon>
        <taxon>Embryophyta</taxon>
        <taxon>Tracheophyta</taxon>
        <taxon>Spermatophyta</taxon>
        <taxon>Magnoliopsida</taxon>
        <taxon>eudicotyledons</taxon>
        <taxon>Gunneridae</taxon>
        <taxon>Pentapetalae</taxon>
        <taxon>rosids</taxon>
        <taxon>fabids</taxon>
        <taxon>Fagales</taxon>
        <taxon>Fagaceae</taxon>
        <taxon>Quercus</taxon>
    </lineage>
</organism>
<evidence type="ECO:0000313" key="9">
    <source>
        <dbReference type="EMBL" id="KAK7842919.1"/>
    </source>
</evidence>
<dbReference type="PANTHER" id="PTHR19241">
    <property type="entry name" value="ATP-BINDING CASSETTE TRANSPORTER"/>
    <property type="match status" value="1"/>
</dbReference>
<evidence type="ECO:0000256" key="4">
    <source>
        <dbReference type="ARBA" id="ARBA00022989"/>
    </source>
</evidence>